<accession>A0A7X1L0A1</accession>
<name>A0A7X1L0A1_9PSED</name>
<dbReference type="EMBL" id="JACMYG010000042">
    <property type="protein sequence ID" value="MBC2693205.1"/>
    <property type="molecule type" value="Genomic_DNA"/>
</dbReference>
<evidence type="ECO:0000313" key="1">
    <source>
        <dbReference type="EMBL" id="MBC2693205.1"/>
    </source>
</evidence>
<sequence length="95" mass="10826">MTVANHFRPDKAGKFPFTTEVEILLGGIGRAMYADGTLQFADQDCTPVAVYSPRLGEEALEAFCQQHIERYRAHHEMHKEAIQEYETPAIEPFWA</sequence>
<evidence type="ECO:0000313" key="2">
    <source>
        <dbReference type="Proteomes" id="UP000526003"/>
    </source>
</evidence>
<dbReference type="AlphaFoldDB" id="A0A7X1L0A1"/>
<reference evidence="1 2" key="1">
    <citation type="submission" date="2020-08" db="EMBL/GenBank/DDBJ databases">
        <title>Pseudomonas sp. nov.</title>
        <authorList>
            <person name="Gieschler S."/>
            <person name="Fiedler G."/>
            <person name="Brinks E."/>
            <person name="Boehnlein C."/>
            <person name="Franz C.M.A.P."/>
            <person name="Kabisch J."/>
        </authorList>
    </citation>
    <scope>NUCLEOTIDE SEQUENCE [LARGE SCALE GENOMIC DNA]</scope>
    <source>
        <strain evidence="1 2">MBT-1</strain>
    </source>
</reference>
<comment type="caution">
    <text evidence="1">The sequence shown here is derived from an EMBL/GenBank/DDBJ whole genome shotgun (WGS) entry which is preliminary data.</text>
</comment>
<dbReference type="Proteomes" id="UP000526003">
    <property type="component" value="Unassembled WGS sequence"/>
</dbReference>
<organism evidence="1 2">
    <name type="scientific">Pseudomonas kielensis</name>
    <dbReference type="NCBI Taxonomy" id="2762577"/>
    <lineage>
        <taxon>Bacteria</taxon>
        <taxon>Pseudomonadati</taxon>
        <taxon>Pseudomonadota</taxon>
        <taxon>Gammaproteobacteria</taxon>
        <taxon>Pseudomonadales</taxon>
        <taxon>Pseudomonadaceae</taxon>
        <taxon>Pseudomonas</taxon>
    </lineage>
</organism>
<keyword evidence="2" id="KW-1185">Reference proteome</keyword>
<protein>
    <submittedName>
        <fullName evidence="1">Uncharacterized protein</fullName>
    </submittedName>
</protein>
<proteinExistence type="predicted"/>
<gene>
    <name evidence="1" type="ORF">H7995_25790</name>
</gene>
<dbReference type="RefSeq" id="WP_185819116.1">
    <property type="nucleotide sequence ID" value="NZ_JACMYG010000042.1"/>
</dbReference>